<sequence>MKFLLLLFILGACLSVPTLANFCCHATFTPSCNWCPNTKSNVKLRIIVFKTENQCHDYCFTHNFKA</sequence>
<protein>
    <recommendedName>
        <fullName evidence="4">Three-finger toxin</fullName>
    </recommendedName>
</protein>
<name>A0AA36M8L5_CYLNA</name>
<dbReference type="EMBL" id="CATQJL010000305">
    <property type="protein sequence ID" value="CAJ0601698.1"/>
    <property type="molecule type" value="Genomic_DNA"/>
</dbReference>
<evidence type="ECO:0000313" key="3">
    <source>
        <dbReference type="Proteomes" id="UP001176961"/>
    </source>
</evidence>
<keyword evidence="3" id="KW-1185">Reference proteome</keyword>
<evidence type="ECO:0008006" key="4">
    <source>
        <dbReference type="Google" id="ProtNLM"/>
    </source>
</evidence>
<dbReference type="AlphaFoldDB" id="A0AA36M8L5"/>
<feature type="signal peptide" evidence="1">
    <location>
        <begin position="1"/>
        <end position="20"/>
    </location>
</feature>
<feature type="chain" id="PRO_5041449818" description="Three-finger toxin" evidence="1">
    <location>
        <begin position="21"/>
        <end position="66"/>
    </location>
</feature>
<evidence type="ECO:0000313" key="2">
    <source>
        <dbReference type="EMBL" id="CAJ0601698.1"/>
    </source>
</evidence>
<organism evidence="2 3">
    <name type="scientific">Cylicocyclus nassatus</name>
    <name type="common">Nematode worm</name>
    <dbReference type="NCBI Taxonomy" id="53992"/>
    <lineage>
        <taxon>Eukaryota</taxon>
        <taxon>Metazoa</taxon>
        <taxon>Ecdysozoa</taxon>
        <taxon>Nematoda</taxon>
        <taxon>Chromadorea</taxon>
        <taxon>Rhabditida</taxon>
        <taxon>Rhabditina</taxon>
        <taxon>Rhabditomorpha</taxon>
        <taxon>Strongyloidea</taxon>
        <taxon>Strongylidae</taxon>
        <taxon>Cylicocyclus</taxon>
    </lineage>
</organism>
<accession>A0AA36M8L5</accession>
<gene>
    <name evidence="2" type="ORF">CYNAS_LOCUS13681</name>
</gene>
<comment type="caution">
    <text evidence="2">The sequence shown here is derived from an EMBL/GenBank/DDBJ whole genome shotgun (WGS) entry which is preliminary data.</text>
</comment>
<dbReference type="Proteomes" id="UP001176961">
    <property type="component" value="Unassembled WGS sequence"/>
</dbReference>
<proteinExistence type="predicted"/>
<evidence type="ECO:0000256" key="1">
    <source>
        <dbReference type="SAM" id="SignalP"/>
    </source>
</evidence>
<reference evidence="2" key="1">
    <citation type="submission" date="2023-07" db="EMBL/GenBank/DDBJ databases">
        <authorList>
            <consortium name="CYATHOMIX"/>
        </authorList>
    </citation>
    <scope>NUCLEOTIDE SEQUENCE</scope>
    <source>
        <strain evidence="2">N/A</strain>
    </source>
</reference>
<keyword evidence="1" id="KW-0732">Signal</keyword>